<feature type="region of interest" description="Disordered" evidence="1">
    <location>
        <begin position="104"/>
        <end position="145"/>
    </location>
</feature>
<accession>A0AA92LWB3</accession>
<feature type="compositionally biased region" description="Basic residues" evidence="1">
    <location>
        <begin position="114"/>
        <end position="124"/>
    </location>
</feature>
<dbReference type="RefSeq" id="WP_048624742.1">
    <property type="nucleotide sequence ID" value="NZ_CANMIY010000004.1"/>
</dbReference>
<dbReference type="AlphaFoldDB" id="A0AA92LWB3"/>
<protein>
    <submittedName>
        <fullName evidence="2">NifB/NifX family molybdenum-iron cluster-binding protein</fullName>
    </submittedName>
</protein>
<reference evidence="2 3" key="1">
    <citation type="submission" date="2021-01" db="EMBL/GenBank/DDBJ databases">
        <title>Characterization of a novel blaVMB-2- harboring plasmid in Vibrio diabolicus.</title>
        <authorList>
            <person name="Liu M."/>
        </authorList>
    </citation>
    <scope>NUCLEOTIDE SEQUENCE [LARGE SCALE GENOMIC DNA]</scope>
    <source>
        <strain evidence="2 3">SLV18</strain>
    </source>
</reference>
<evidence type="ECO:0000256" key="1">
    <source>
        <dbReference type="SAM" id="MobiDB-lite"/>
    </source>
</evidence>
<dbReference type="SUPFAM" id="SSF53146">
    <property type="entry name" value="Nitrogenase accessory factor-like"/>
    <property type="match status" value="1"/>
</dbReference>
<gene>
    <name evidence="2" type="ORF">JOS67_16800</name>
</gene>
<dbReference type="Proteomes" id="UP000596337">
    <property type="component" value="Chromosome 2"/>
</dbReference>
<feature type="compositionally biased region" description="Gly residues" evidence="1">
    <location>
        <begin position="125"/>
        <end position="134"/>
    </location>
</feature>
<evidence type="ECO:0000313" key="2">
    <source>
        <dbReference type="EMBL" id="QRG85307.1"/>
    </source>
</evidence>
<dbReference type="Pfam" id="PF02579">
    <property type="entry name" value="Nitro_FeMo-Co"/>
    <property type="match status" value="1"/>
</dbReference>
<evidence type="ECO:0000313" key="3">
    <source>
        <dbReference type="Proteomes" id="UP000596337"/>
    </source>
</evidence>
<name>A0AA92LWB3_9VIBR</name>
<sequence>MIYAIPNDGERVANHFVKAPYIAIYSDTDGMLKNLANIASMPQAGCNAKSQLIQSLQEYNVDAVLVRNIGERALAKLLRSGTQVFRLSTRSSLEDVLAVPREPLIEPSQGRPSNNHKKNAHKPKGGCGSCGCGGKKSKPSLLARPKAPAGLLKVTSRPAILRLKTMANKAG</sequence>
<organism evidence="2 3">
    <name type="scientific">Vibrio diabolicus</name>
    <dbReference type="NCBI Taxonomy" id="50719"/>
    <lineage>
        <taxon>Bacteria</taxon>
        <taxon>Pseudomonadati</taxon>
        <taxon>Pseudomonadota</taxon>
        <taxon>Gammaproteobacteria</taxon>
        <taxon>Vibrionales</taxon>
        <taxon>Vibrionaceae</taxon>
        <taxon>Vibrio</taxon>
        <taxon>Vibrio diabolicus subgroup</taxon>
    </lineage>
</organism>
<dbReference type="InterPro" id="IPR003731">
    <property type="entry name" value="Di-Nase_FeMo-co_biosynth"/>
</dbReference>
<dbReference type="EMBL" id="CP069197">
    <property type="protein sequence ID" value="QRG85307.1"/>
    <property type="molecule type" value="Genomic_DNA"/>
</dbReference>
<dbReference type="CDD" id="cd00851">
    <property type="entry name" value="MTH1175"/>
    <property type="match status" value="1"/>
</dbReference>
<dbReference type="InterPro" id="IPR033913">
    <property type="entry name" value="MTH1175_dom"/>
</dbReference>
<proteinExistence type="predicted"/>
<dbReference type="Gene3D" id="3.30.420.130">
    <property type="entry name" value="Dinitrogenase iron-molybdenum cofactor biosynthesis domain"/>
    <property type="match status" value="1"/>
</dbReference>
<dbReference type="InterPro" id="IPR036105">
    <property type="entry name" value="DiNase_FeMo-co_biosyn_sf"/>
</dbReference>